<comment type="similarity">
    <text evidence="2">Belongs to the TMEM86 family.</text>
</comment>
<comment type="caution">
    <text evidence="11">The sequence shown here is derived from an EMBL/GenBank/DDBJ whole genome shotgun (WGS) entry which is preliminary data.</text>
</comment>
<dbReference type="PANTHER" id="PTHR31885">
    <property type="entry name" value="GH04784P"/>
    <property type="match status" value="1"/>
</dbReference>
<evidence type="ECO:0000256" key="9">
    <source>
        <dbReference type="SAM" id="MobiDB-lite"/>
    </source>
</evidence>
<feature type="transmembrane region" description="Helical" evidence="10">
    <location>
        <begin position="210"/>
        <end position="231"/>
    </location>
</feature>
<accession>A0A433TQ51</accession>
<keyword evidence="5 10" id="KW-0472">Membrane</keyword>
<dbReference type="Proteomes" id="UP000271974">
    <property type="component" value="Unassembled WGS sequence"/>
</dbReference>
<evidence type="ECO:0000256" key="10">
    <source>
        <dbReference type="SAM" id="Phobius"/>
    </source>
</evidence>
<evidence type="ECO:0000256" key="8">
    <source>
        <dbReference type="ARBA" id="ARBA00049560"/>
    </source>
</evidence>
<dbReference type="OrthoDB" id="6149867at2759"/>
<feature type="transmembrane region" description="Helical" evidence="10">
    <location>
        <begin position="180"/>
        <end position="198"/>
    </location>
</feature>
<dbReference type="AlphaFoldDB" id="A0A433TQ51"/>
<dbReference type="Pfam" id="PF07947">
    <property type="entry name" value="YhhN"/>
    <property type="match status" value="1"/>
</dbReference>
<protein>
    <recommendedName>
        <fullName evidence="6">lysoplasmalogenase</fullName>
        <ecNumber evidence="6">3.3.2.2</ecNumber>
    </recommendedName>
</protein>
<keyword evidence="12" id="KW-1185">Reference proteome</keyword>
<evidence type="ECO:0000256" key="4">
    <source>
        <dbReference type="ARBA" id="ARBA00022989"/>
    </source>
</evidence>
<feature type="region of interest" description="Disordered" evidence="9">
    <location>
        <begin position="1"/>
        <end position="24"/>
    </location>
</feature>
<evidence type="ECO:0000256" key="2">
    <source>
        <dbReference type="ARBA" id="ARBA00007375"/>
    </source>
</evidence>
<keyword evidence="3 10" id="KW-0812">Transmembrane</keyword>
<dbReference type="GO" id="GO:0016020">
    <property type="term" value="C:membrane"/>
    <property type="evidence" value="ECO:0007669"/>
    <property type="project" value="UniProtKB-SubCell"/>
</dbReference>
<feature type="transmembrane region" description="Helical" evidence="10">
    <location>
        <begin position="128"/>
        <end position="147"/>
    </location>
</feature>
<comment type="subcellular location">
    <subcellularLocation>
        <location evidence="1">Membrane</location>
        <topology evidence="1">Multi-pass membrane protein</topology>
    </subcellularLocation>
</comment>
<feature type="transmembrane region" description="Helical" evidence="10">
    <location>
        <begin position="243"/>
        <end position="262"/>
    </location>
</feature>
<keyword evidence="4 10" id="KW-1133">Transmembrane helix</keyword>
<evidence type="ECO:0000256" key="6">
    <source>
        <dbReference type="ARBA" id="ARBA00035673"/>
    </source>
</evidence>
<comment type="catalytic activity">
    <reaction evidence="8">
        <text>a 1-O-(1Z-alkenyl)-sn-glycero-3-phosphocholine + H2O = a 2,3-saturated aldehyde + sn-glycerol 3-phosphocholine</text>
        <dbReference type="Rhea" id="RHEA:22544"/>
        <dbReference type="ChEBI" id="CHEBI:15377"/>
        <dbReference type="ChEBI" id="CHEBI:16870"/>
        <dbReference type="ChEBI" id="CHEBI:73359"/>
        <dbReference type="ChEBI" id="CHEBI:77287"/>
        <dbReference type="EC" id="3.3.2.2"/>
    </reaction>
</comment>
<gene>
    <name evidence="11" type="ORF">EGW08_008604</name>
</gene>
<dbReference type="PANTHER" id="PTHR31885:SF6">
    <property type="entry name" value="GH04784P"/>
    <property type="match status" value="1"/>
</dbReference>
<dbReference type="InterPro" id="IPR012506">
    <property type="entry name" value="TMEM86B-like"/>
</dbReference>
<name>A0A433TQ51_ELYCH</name>
<dbReference type="EMBL" id="RQTK01000236">
    <property type="protein sequence ID" value="RUS83636.1"/>
    <property type="molecule type" value="Genomic_DNA"/>
</dbReference>
<comment type="catalytic activity">
    <reaction evidence="7">
        <text>a 1-O-(1Z-alkenyl)-sn-glycero-3-phosphoethanolamine + H2O = a 2,3-saturated aldehyde + sn-glycero-3-phosphoethanolamine</text>
        <dbReference type="Rhea" id="RHEA:16905"/>
        <dbReference type="ChEBI" id="CHEBI:15377"/>
        <dbReference type="ChEBI" id="CHEBI:73359"/>
        <dbReference type="ChEBI" id="CHEBI:77288"/>
        <dbReference type="ChEBI" id="CHEBI:143890"/>
        <dbReference type="EC" id="3.3.2.2"/>
    </reaction>
</comment>
<evidence type="ECO:0000256" key="3">
    <source>
        <dbReference type="ARBA" id="ARBA00022692"/>
    </source>
</evidence>
<reference evidence="11 12" key="1">
    <citation type="submission" date="2019-01" db="EMBL/GenBank/DDBJ databases">
        <title>A draft genome assembly of the solar-powered sea slug Elysia chlorotica.</title>
        <authorList>
            <person name="Cai H."/>
            <person name="Li Q."/>
            <person name="Fang X."/>
            <person name="Li J."/>
            <person name="Curtis N.E."/>
            <person name="Altenburger A."/>
            <person name="Shibata T."/>
            <person name="Feng M."/>
            <person name="Maeda T."/>
            <person name="Schwartz J.A."/>
            <person name="Shigenobu S."/>
            <person name="Lundholm N."/>
            <person name="Nishiyama T."/>
            <person name="Yang H."/>
            <person name="Hasebe M."/>
            <person name="Li S."/>
            <person name="Pierce S.K."/>
            <person name="Wang J."/>
        </authorList>
    </citation>
    <scope>NUCLEOTIDE SEQUENCE [LARGE SCALE GENOMIC DNA]</scope>
    <source>
        <strain evidence="11">EC2010</strain>
        <tissue evidence="11">Whole organism of an adult</tissue>
    </source>
</reference>
<evidence type="ECO:0000313" key="11">
    <source>
        <dbReference type="EMBL" id="RUS83636.1"/>
    </source>
</evidence>
<dbReference type="GO" id="GO:0047408">
    <property type="term" value="F:alkenylglycerophosphocholine hydrolase activity"/>
    <property type="evidence" value="ECO:0007669"/>
    <property type="project" value="UniProtKB-EC"/>
</dbReference>
<feature type="transmembrane region" description="Helical" evidence="10">
    <location>
        <begin position="154"/>
        <end position="174"/>
    </location>
</feature>
<proteinExistence type="inferred from homology"/>
<evidence type="ECO:0000256" key="7">
    <source>
        <dbReference type="ARBA" id="ARBA00049458"/>
    </source>
</evidence>
<feature type="transmembrane region" description="Helical" evidence="10">
    <location>
        <begin position="102"/>
        <end position="122"/>
    </location>
</feature>
<organism evidence="11 12">
    <name type="scientific">Elysia chlorotica</name>
    <name type="common">Eastern emerald elysia</name>
    <name type="synonym">Sea slug</name>
    <dbReference type="NCBI Taxonomy" id="188477"/>
    <lineage>
        <taxon>Eukaryota</taxon>
        <taxon>Metazoa</taxon>
        <taxon>Spiralia</taxon>
        <taxon>Lophotrochozoa</taxon>
        <taxon>Mollusca</taxon>
        <taxon>Gastropoda</taxon>
        <taxon>Heterobranchia</taxon>
        <taxon>Euthyneura</taxon>
        <taxon>Panpulmonata</taxon>
        <taxon>Sacoglossa</taxon>
        <taxon>Placobranchoidea</taxon>
        <taxon>Plakobranchidae</taxon>
        <taxon>Elysia</taxon>
    </lineage>
</organism>
<evidence type="ECO:0000256" key="5">
    <source>
        <dbReference type="ARBA" id="ARBA00023136"/>
    </source>
</evidence>
<evidence type="ECO:0000256" key="1">
    <source>
        <dbReference type="ARBA" id="ARBA00004141"/>
    </source>
</evidence>
<dbReference type="EC" id="3.3.2.2" evidence="6"/>
<sequence>MERKRPKTNTKYSPPRSTKGERPGTQCVPDIITRTFDLVTSKAVVPFYILAGGYSFVYASKANTAPTPRPPDYVVFAVLPLIYLMELVRHPPQTICPFHDHARRYILLGLIVCCIGDGLMAYNPDVHLVCWFGMTCIGFFFYSIAFFQYYRPGHWAKFVFPVSLIVTIVLIYMIGELKPACAVLIFSIFLTVLGFFALARLESCRTGPAYLGWAGVKLFALSSLLLALNLLVPSLESPISNTVVTMSYFLAQLGIALSTYTIQLCPASGSSSISPGCCESSASINSVN</sequence>
<evidence type="ECO:0000313" key="12">
    <source>
        <dbReference type="Proteomes" id="UP000271974"/>
    </source>
</evidence>